<dbReference type="AlphaFoldDB" id="A0A2U1JP33"/>
<dbReference type="RefSeq" id="WP_116723836.1">
    <property type="nucleotide sequence ID" value="NZ_QCZI01000002.1"/>
</dbReference>
<reference evidence="1 2" key="1">
    <citation type="submission" date="2018-04" db="EMBL/GenBank/DDBJ databases">
        <title>Flavobacterium sp. nov., isolated from glacier ice.</title>
        <authorList>
            <person name="Liu Q."/>
            <person name="Xin Y.-H."/>
        </authorList>
    </citation>
    <scope>NUCLEOTIDE SEQUENCE [LARGE SCALE GENOMIC DNA]</scope>
    <source>
        <strain evidence="1 2">RB1R5</strain>
    </source>
</reference>
<sequence length="92" mass="10523">MATKKYSSYAQINNELEILKLEKEIHYRKIINSVQKTKDSFAPKNIVTDLISSSNSMLTGPYGVVLKMATPFILNKAIPFFKKWVSKKKRGN</sequence>
<gene>
    <name evidence="1" type="ORF">DB895_02855</name>
</gene>
<keyword evidence="2" id="KW-1185">Reference proteome</keyword>
<proteinExistence type="predicted"/>
<name>A0A2U1JP33_9FLAO</name>
<evidence type="ECO:0000313" key="1">
    <source>
        <dbReference type="EMBL" id="PWA06936.1"/>
    </source>
</evidence>
<dbReference type="OrthoDB" id="1449018at2"/>
<comment type="caution">
    <text evidence="1">The sequence shown here is derived from an EMBL/GenBank/DDBJ whole genome shotgun (WGS) entry which is preliminary data.</text>
</comment>
<dbReference type="InterPro" id="IPR046290">
    <property type="entry name" value="DUF6327"/>
</dbReference>
<accession>A0A2U1JP33</accession>
<dbReference type="EMBL" id="QCZI01000002">
    <property type="protein sequence ID" value="PWA06936.1"/>
    <property type="molecule type" value="Genomic_DNA"/>
</dbReference>
<dbReference type="Pfam" id="PF19852">
    <property type="entry name" value="DUF6327"/>
    <property type="match status" value="1"/>
</dbReference>
<protein>
    <submittedName>
        <fullName evidence="1">Uncharacterized protein</fullName>
    </submittedName>
</protein>
<organism evidence="1 2">
    <name type="scientific">Flavobacterium psychrotolerans</name>
    <dbReference type="NCBI Taxonomy" id="2169410"/>
    <lineage>
        <taxon>Bacteria</taxon>
        <taxon>Pseudomonadati</taxon>
        <taxon>Bacteroidota</taxon>
        <taxon>Flavobacteriia</taxon>
        <taxon>Flavobacteriales</taxon>
        <taxon>Flavobacteriaceae</taxon>
        <taxon>Flavobacterium</taxon>
    </lineage>
</organism>
<dbReference type="Proteomes" id="UP000245449">
    <property type="component" value="Unassembled WGS sequence"/>
</dbReference>
<evidence type="ECO:0000313" key="2">
    <source>
        <dbReference type="Proteomes" id="UP000245449"/>
    </source>
</evidence>